<accession>A0A1Y3AX47</accession>
<dbReference type="OrthoDB" id="43122at2759"/>
<organism evidence="4 5">
    <name type="scientific">Euroglyphus maynei</name>
    <name type="common">Mayne's house dust mite</name>
    <dbReference type="NCBI Taxonomy" id="6958"/>
    <lineage>
        <taxon>Eukaryota</taxon>
        <taxon>Metazoa</taxon>
        <taxon>Ecdysozoa</taxon>
        <taxon>Arthropoda</taxon>
        <taxon>Chelicerata</taxon>
        <taxon>Arachnida</taxon>
        <taxon>Acari</taxon>
        <taxon>Acariformes</taxon>
        <taxon>Sarcoptiformes</taxon>
        <taxon>Astigmata</taxon>
        <taxon>Psoroptidia</taxon>
        <taxon>Analgoidea</taxon>
        <taxon>Pyroglyphidae</taxon>
        <taxon>Pyroglyphinae</taxon>
        <taxon>Euroglyphus</taxon>
    </lineage>
</organism>
<feature type="domain" description="Pleckstrin homology" evidence="3">
    <location>
        <begin position="676"/>
        <end position="759"/>
    </location>
</feature>
<keyword evidence="5" id="KW-1185">Reference proteome</keyword>
<protein>
    <recommendedName>
        <fullName evidence="3">Pleckstrin homology domain-containing protein</fullName>
    </recommendedName>
</protein>
<reference evidence="4 5" key="1">
    <citation type="submission" date="2017-03" db="EMBL/GenBank/DDBJ databases">
        <title>Genome Survey of Euroglyphus maynei.</title>
        <authorList>
            <person name="Arlian L.G."/>
            <person name="Morgan M.S."/>
            <person name="Rider S.D."/>
        </authorList>
    </citation>
    <scope>NUCLEOTIDE SEQUENCE [LARGE SCALE GENOMIC DNA]</scope>
    <source>
        <strain evidence="4">Arlian Lab</strain>
        <tissue evidence="4">Whole body</tissue>
    </source>
</reference>
<evidence type="ECO:0000313" key="5">
    <source>
        <dbReference type="Proteomes" id="UP000194236"/>
    </source>
</evidence>
<sequence>QQQQQIDQHYFVTADEQNFPVPYHTVVSSDFNIVQQQQFDPGYYLEPPQQQPQRLPPRPRSADFLERNHEDYELDDEECETFFSANNQNKSGDDNSETRIMPIRPKSSVEKYHHSKFDPYMARNLYNVDDDNPGKADELHNAHIAIPNRPPLPQEYIFRFQQQQLSGKANIVGLPQTHSTVMIRERNVTYTSDDEKPNQLDSVSCNEDPFELSKEQYQKASKLLFQRQSSCSRTLRNDMAKLSTSKKQPNANDDWNEIGLPIPNPNAINNSPVQNQSNEQLEIKFKLGLNVRTYRKPKSKHCPSITSDDSDSVHRQQIHSRNNIQIATQSSVAPYYYSDLLNEEQKIALKKKLGDFAEPPPLLSRCTALNNTRFLGTTSLTLDKKLSSTKNKAKPSDNHTSPPHQKQTNHDSTVPEKENNHPPQQQLQPEQVEQQPIYENCSETKNPTLQPNQKRNSRKLTRKTLNKANSLDSLQEQVPIETSKKKRRKRKSRENLNNASDSEIQFDEAIASHTLDRASSRKHFLKSSRRFSVSAAEYVGRSHEELILMLIQLRRKQSLLAKTCEKLRLQMDSEQKMMEIEPYRKDNYQLRFNELSRKLKQVDREYQLQMPIIETIDHMIKVKSKTMLNKLNKKKAASTSVLDRVTTDDQFKCSMRDDCDSHSSDSVRTAETPNENIEILKKQQKVLEGELDRVRGMLTHSTKQLEEKAVENARMEQEMLLARNKLKQVLDNEQEAMEITRSSKLEAELAHINKVIDDLHNRRKELNNAIENLKNSETQFLADRFDDGGDVHSDDYQRFTNEELKMAVDNAAETSLYPLYENIKKTQTFLSNNNDLNDEFFTLNINLDKHNKNPLSTSNGNNNEMNNNTAIANITTMCEFDPNKVMTMNHAGDSIVDQQLKQIYNYHQHHQQQQQATKSNEAKTVREVKRESERRKFNHHQQQQ</sequence>
<feature type="region of interest" description="Disordered" evidence="2">
    <location>
        <begin position="386"/>
        <end position="433"/>
    </location>
</feature>
<keyword evidence="1" id="KW-0175">Coiled coil</keyword>
<name>A0A1Y3AX47_EURMA</name>
<feature type="coiled-coil region" evidence="1">
    <location>
        <begin position="698"/>
        <end position="783"/>
    </location>
</feature>
<evidence type="ECO:0000313" key="4">
    <source>
        <dbReference type="EMBL" id="OTF73071.1"/>
    </source>
</evidence>
<dbReference type="AlphaFoldDB" id="A0A1Y3AX47"/>
<feature type="compositionally biased region" description="Polar residues" evidence="2">
    <location>
        <begin position="398"/>
        <end position="412"/>
    </location>
</feature>
<proteinExistence type="predicted"/>
<feature type="non-terminal residue" evidence="4">
    <location>
        <position position="944"/>
    </location>
</feature>
<gene>
    <name evidence="4" type="ORF">BLA29_001777</name>
</gene>
<dbReference type="InterPro" id="IPR057971">
    <property type="entry name" value="PKHA4-7_TBCA"/>
</dbReference>
<dbReference type="Pfam" id="PF25541">
    <property type="entry name" value="TBCA_PH"/>
    <property type="match status" value="1"/>
</dbReference>
<dbReference type="EMBL" id="MUJZ01053303">
    <property type="protein sequence ID" value="OTF73071.1"/>
    <property type="molecule type" value="Genomic_DNA"/>
</dbReference>
<feature type="compositionally biased region" description="Low complexity" evidence="2">
    <location>
        <begin position="422"/>
        <end position="433"/>
    </location>
</feature>
<dbReference type="Proteomes" id="UP000194236">
    <property type="component" value="Unassembled WGS sequence"/>
</dbReference>
<evidence type="ECO:0000256" key="2">
    <source>
        <dbReference type="SAM" id="MobiDB-lite"/>
    </source>
</evidence>
<evidence type="ECO:0000256" key="1">
    <source>
        <dbReference type="SAM" id="Coils"/>
    </source>
</evidence>
<feature type="region of interest" description="Disordered" evidence="2">
    <location>
        <begin position="908"/>
        <end position="944"/>
    </location>
</feature>
<comment type="caution">
    <text evidence="4">The sequence shown here is derived from an EMBL/GenBank/DDBJ whole genome shotgun (WGS) entry which is preliminary data.</text>
</comment>
<feature type="compositionally biased region" description="Polar residues" evidence="2">
    <location>
        <begin position="466"/>
        <end position="476"/>
    </location>
</feature>
<feature type="non-terminal residue" evidence="4">
    <location>
        <position position="1"/>
    </location>
</feature>
<feature type="region of interest" description="Disordered" evidence="2">
    <location>
        <begin position="464"/>
        <end position="500"/>
    </location>
</feature>
<evidence type="ECO:0000259" key="3">
    <source>
        <dbReference type="Pfam" id="PF25541"/>
    </source>
</evidence>
<feature type="compositionally biased region" description="Basic and acidic residues" evidence="2">
    <location>
        <begin position="920"/>
        <end position="935"/>
    </location>
</feature>